<organism evidence="1 2">
    <name type="scientific">Trypanosoma cruzi Dm28c</name>
    <dbReference type="NCBI Taxonomy" id="1416333"/>
    <lineage>
        <taxon>Eukaryota</taxon>
        <taxon>Discoba</taxon>
        <taxon>Euglenozoa</taxon>
        <taxon>Kinetoplastea</taxon>
        <taxon>Metakinetoplastina</taxon>
        <taxon>Trypanosomatida</taxon>
        <taxon>Trypanosomatidae</taxon>
        <taxon>Trypanosoma</taxon>
        <taxon>Schizotrypanum</taxon>
    </lineage>
</organism>
<accession>V5ADC8</accession>
<comment type="caution">
    <text evidence="1">The sequence shown here is derived from an EMBL/GenBank/DDBJ whole genome shotgun (WGS) entry which is preliminary data.</text>
</comment>
<sequence>MIPAHHVDCWSTEVQPIFITKIIHFSLVSVHTQRTPLHAGLEIIAATAHAHTKISARNGIKQASIYLCFRLNVGRCLHAFRCFFRRANLHAWVVCWGFLQGAQLFIFSSCKCFLCWCGQ</sequence>
<evidence type="ECO:0000313" key="1">
    <source>
        <dbReference type="EMBL" id="ESS58670.1"/>
    </source>
</evidence>
<dbReference type="VEuPathDB" id="TriTrypDB:TCDM_12375"/>
<dbReference type="AlphaFoldDB" id="V5ADC8"/>
<evidence type="ECO:0000313" key="2">
    <source>
        <dbReference type="Proteomes" id="UP000017861"/>
    </source>
</evidence>
<reference evidence="1 2" key="1">
    <citation type="journal article" date="2014" name="Genome Announc.">
        <title>Trypanosoma cruzi Clone Dm28c Draft Genome Sequence.</title>
        <authorList>
            <person name="Grisard E.C."/>
            <person name="Teixeira S.M."/>
            <person name="de Almeida L.G."/>
            <person name="Stoco P.H."/>
            <person name="Gerber A.L."/>
            <person name="Talavera-Lopez C."/>
            <person name="Lima O.C."/>
            <person name="Andersson B."/>
            <person name="de Vasconcelos A.T."/>
        </authorList>
    </citation>
    <scope>NUCLEOTIDE SEQUENCE [LARGE SCALE GENOMIC DNA]</scope>
    <source>
        <strain evidence="1 2">Dm28c</strain>
    </source>
</reference>
<dbReference type="EMBL" id="AYLP01000553">
    <property type="protein sequence ID" value="ESS58670.1"/>
    <property type="molecule type" value="Genomic_DNA"/>
</dbReference>
<gene>
    <name evidence="1" type="ORF">TCDM_12375</name>
</gene>
<dbReference type="Proteomes" id="UP000017861">
    <property type="component" value="Unassembled WGS sequence"/>
</dbReference>
<name>V5ADC8_TRYCR</name>
<proteinExistence type="predicted"/>
<protein>
    <submittedName>
        <fullName evidence="1">Uncharacterized protein</fullName>
    </submittedName>
</protein>